<evidence type="ECO:0000256" key="3">
    <source>
        <dbReference type="SAM" id="SignalP"/>
    </source>
</evidence>
<proteinExistence type="inferred from homology"/>
<dbReference type="RefSeq" id="WP_183401188.1">
    <property type="nucleotide sequence ID" value="NZ_JACIDS010000006.1"/>
</dbReference>
<keyword evidence="3" id="KW-0732">Signal</keyword>
<feature type="domain" description="Periplasmic binding protein" evidence="4">
    <location>
        <begin position="51"/>
        <end position="300"/>
    </location>
</feature>
<dbReference type="PANTHER" id="PTHR30036">
    <property type="entry name" value="D-XYLOSE-BINDING PERIPLASMIC PROTEIN"/>
    <property type="match status" value="1"/>
</dbReference>
<protein>
    <submittedName>
        <fullName evidence="5">Simple sugar transport system substrate-binding protein</fullName>
    </submittedName>
</protein>
<evidence type="ECO:0000256" key="1">
    <source>
        <dbReference type="ARBA" id="ARBA00004418"/>
    </source>
</evidence>
<keyword evidence="5" id="KW-0762">Sugar transport</keyword>
<evidence type="ECO:0000313" key="5">
    <source>
        <dbReference type="EMBL" id="MBB3933548.1"/>
    </source>
</evidence>
<organism evidence="5 6">
    <name type="scientific">Kaistia hirudinis</name>
    <dbReference type="NCBI Taxonomy" id="1293440"/>
    <lineage>
        <taxon>Bacteria</taxon>
        <taxon>Pseudomonadati</taxon>
        <taxon>Pseudomonadota</taxon>
        <taxon>Alphaproteobacteria</taxon>
        <taxon>Hyphomicrobiales</taxon>
        <taxon>Kaistiaceae</taxon>
        <taxon>Kaistia</taxon>
    </lineage>
</organism>
<evidence type="ECO:0000313" key="6">
    <source>
        <dbReference type="Proteomes" id="UP000553963"/>
    </source>
</evidence>
<feature type="signal peptide" evidence="3">
    <location>
        <begin position="1"/>
        <end position="27"/>
    </location>
</feature>
<evidence type="ECO:0000256" key="2">
    <source>
        <dbReference type="ARBA" id="ARBA00007639"/>
    </source>
</evidence>
<dbReference type="InterPro" id="IPR025997">
    <property type="entry name" value="SBP_2_dom"/>
</dbReference>
<sequence length="339" mass="35184">MKLAGTATRFRGLILGAAALGALLATGAVTTASAEALRDNWCKGVKIRFFVGGAEGDAFGTIVYNGAKQAAADTGADVEYVFSGWQLEKMVQQLREAIASAPAGIAMMGHPGPAAIMPLAEQAAAAGIKMEYQNVDVPDVRAKFGGGYVGANLDPQGRALGEQAIKQFGLKAGDTALIIADWSQENRVIREGATAKAFEDAGLKVVKLNSTPEMAGDPNLAIPVISAGLLANPEAKLIAYPGGQMLGNAPVYMQTVGKKPGEIANIGFDTSPQIVSAFKDGWVQLTSDQQPFLQGYIPILSLCGQIVYGLGPLNVDTGAGFVTPDNYKAVADLATEGLR</sequence>
<dbReference type="GO" id="GO:0030246">
    <property type="term" value="F:carbohydrate binding"/>
    <property type="evidence" value="ECO:0007669"/>
    <property type="project" value="TreeGrafter"/>
</dbReference>
<keyword evidence="5" id="KW-0813">Transport</keyword>
<comment type="caution">
    <text evidence="5">The sequence shown here is derived from an EMBL/GenBank/DDBJ whole genome shotgun (WGS) entry which is preliminary data.</text>
</comment>
<dbReference type="EMBL" id="JACIDS010000006">
    <property type="protein sequence ID" value="MBB3933548.1"/>
    <property type="molecule type" value="Genomic_DNA"/>
</dbReference>
<dbReference type="SUPFAM" id="SSF53822">
    <property type="entry name" value="Periplasmic binding protein-like I"/>
    <property type="match status" value="1"/>
</dbReference>
<feature type="chain" id="PRO_5032302122" evidence="3">
    <location>
        <begin position="28"/>
        <end position="339"/>
    </location>
</feature>
<dbReference type="PANTHER" id="PTHR30036:SF7">
    <property type="entry name" value="ABC TRANSPORTER PERIPLASMIC-BINDING PROTEIN YPHF"/>
    <property type="match status" value="1"/>
</dbReference>
<name>A0A840AWN0_9HYPH</name>
<dbReference type="Pfam" id="PF13407">
    <property type="entry name" value="Peripla_BP_4"/>
    <property type="match status" value="1"/>
</dbReference>
<accession>A0A840AWN0</accession>
<dbReference type="Proteomes" id="UP000553963">
    <property type="component" value="Unassembled WGS sequence"/>
</dbReference>
<dbReference type="AlphaFoldDB" id="A0A840AWN0"/>
<keyword evidence="6" id="KW-1185">Reference proteome</keyword>
<evidence type="ECO:0000259" key="4">
    <source>
        <dbReference type="Pfam" id="PF13407"/>
    </source>
</evidence>
<dbReference type="GO" id="GO:0030288">
    <property type="term" value="C:outer membrane-bounded periplasmic space"/>
    <property type="evidence" value="ECO:0007669"/>
    <property type="project" value="TreeGrafter"/>
</dbReference>
<dbReference type="Gene3D" id="3.40.50.2300">
    <property type="match status" value="2"/>
</dbReference>
<gene>
    <name evidence="5" type="ORF">GGR25_004621</name>
</gene>
<comment type="similarity">
    <text evidence="2">Belongs to the bacterial solute-binding protein 2 family.</text>
</comment>
<reference evidence="5 6" key="1">
    <citation type="submission" date="2020-08" db="EMBL/GenBank/DDBJ databases">
        <title>Genomic Encyclopedia of Type Strains, Phase IV (KMG-IV): sequencing the most valuable type-strain genomes for metagenomic binning, comparative biology and taxonomic classification.</title>
        <authorList>
            <person name="Goeker M."/>
        </authorList>
    </citation>
    <scope>NUCLEOTIDE SEQUENCE [LARGE SCALE GENOMIC DNA]</scope>
    <source>
        <strain evidence="5 6">DSM 25966</strain>
    </source>
</reference>
<comment type="subcellular location">
    <subcellularLocation>
        <location evidence="1">Periplasm</location>
    </subcellularLocation>
</comment>
<dbReference type="InterPro" id="IPR028082">
    <property type="entry name" value="Peripla_BP_I"/>
</dbReference>
<dbReference type="InterPro" id="IPR050555">
    <property type="entry name" value="Bact_Solute-Bind_Prot2"/>
</dbReference>